<organism evidence="2 3">
    <name type="scientific">Thermodesulfitimonas autotrophica</name>
    <dbReference type="NCBI Taxonomy" id="1894989"/>
    <lineage>
        <taxon>Bacteria</taxon>
        <taxon>Bacillati</taxon>
        <taxon>Bacillota</taxon>
        <taxon>Clostridia</taxon>
        <taxon>Thermoanaerobacterales</taxon>
        <taxon>Thermoanaerobacteraceae</taxon>
        <taxon>Thermodesulfitimonas</taxon>
    </lineage>
</organism>
<evidence type="ECO:0000313" key="3">
    <source>
        <dbReference type="Proteomes" id="UP000282654"/>
    </source>
</evidence>
<name>A0A3N5AQ78_9THEO</name>
<evidence type="ECO:0000313" key="2">
    <source>
        <dbReference type="EMBL" id="RPF47007.1"/>
    </source>
</evidence>
<keyword evidence="3" id="KW-1185">Reference proteome</keyword>
<dbReference type="InterPro" id="IPR051404">
    <property type="entry name" value="TA_system_antitoxin"/>
</dbReference>
<feature type="domain" description="HicB-like antitoxin of toxin-antitoxin system" evidence="1">
    <location>
        <begin position="5"/>
        <end position="52"/>
    </location>
</feature>
<dbReference type="AlphaFoldDB" id="A0A3N5AQ78"/>
<sequence>MGYAFPVIVEQDETGMFVATCPVLTGCYTQGHTIEEALANIKEAILLCLDEIPADELPRLEKVFVGNVVINP</sequence>
<dbReference type="Gene3D" id="3.30.160.250">
    <property type="match status" value="1"/>
</dbReference>
<dbReference type="InterPro" id="IPR031807">
    <property type="entry name" value="HicB-like"/>
</dbReference>
<dbReference type="OrthoDB" id="5419659at2"/>
<dbReference type="Proteomes" id="UP000282654">
    <property type="component" value="Unassembled WGS sequence"/>
</dbReference>
<accession>A0A3N5AQ78</accession>
<dbReference type="Pfam" id="PF15919">
    <property type="entry name" value="HicB_lk_antitox"/>
    <property type="match status" value="1"/>
</dbReference>
<protein>
    <submittedName>
        <fullName evidence="2">Putative RNase H-like HicB family nuclease</fullName>
    </submittedName>
</protein>
<dbReference type="RefSeq" id="WP_123929639.1">
    <property type="nucleotide sequence ID" value="NZ_RKRE01000002.1"/>
</dbReference>
<reference evidence="2 3" key="1">
    <citation type="submission" date="2018-11" db="EMBL/GenBank/DDBJ databases">
        <title>Genomic Encyclopedia of Type Strains, Phase IV (KMG-IV): sequencing the most valuable type-strain genomes for metagenomic binning, comparative biology and taxonomic classification.</title>
        <authorList>
            <person name="Goeker M."/>
        </authorList>
    </citation>
    <scope>NUCLEOTIDE SEQUENCE [LARGE SCALE GENOMIC DNA]</scope>
    <source>
        <strain evidence="2 3">DSM 102936</strain>
    </source>
</reference>
<dbReference type="SUPFAM" id="SSF143100">
    <property type="entry name" value="TTHA1013/TTHA0281-like"/>
    <property type="match status" value="1"/>
</dbReference>
<comment type="caution">
    <text evidence="2">The sequence shown here is derived from an EMBL/GenBank/DDBJ whole genome shotgun (WGS) entry which is preliminary data.</text>
</comment>
<evidence type="ECO:0000259" key="1">
    <source>
        <dbReference type="Pfam" id="PF15919"/>
    </source>
</evidence>
<dbReference type="EMBL" id="RKRE01000002">
    <property type="protein sequence ID" value="RPF47007.1"/>
    <property type="molecule type" value="Genomic_DNA"/>
</dbReference>
<proteinExistence type="predicted"/>
<gene>
    <name evidence="2" type="ORF">EDD75_1275</name>
</gene>
<dbReference type="InterPro" id="IPR035069">
    <property type="entry name" value="TTHA1013/TTHA0281-like"/>
</dbReference>
<dbReference type="PANTHER" id="PTHR34504">
    <property type="entry name" value="ANTITOXIN HICB"/>
    <property type="match status" value="1"/>
</dbReference>
<dbReference type="PANTHER" id="PTHR34504:SF2">
    <property type="entry name" value="UPF0150 PROTEIN SSL0259"/>
    <property type="match status" value="1"/>
</dbReference>